<organism evidence="2 3">
    <name type="scientific">Turicibacter bilis</name>
    <dbReference type="NCBI Taxonomy" id="2735723"/>
    <lineage>
        <taxon>Bacteria</taxon>
        <taxon>Bacillati</taxon>
        <taxon>Bacillota</taxon>
        <taxon>Erysipelotrichia</taxon>
        <taxon>Erysipelotrichales</taxon>
        <taxon>Turicibacteraceae</taxon>
        <taxon>Turicibacter</taxon>
    </lineage>
</organism>
<feature type="domain" description="N-acetyltransferase" evidence="1">
    <location>
        <begin position="1"/>
        <end position="96"/>
    </location>
</feature>
<dbReference type="SUPFAM" id="SSF55729">
    <property type="entry name" value="Acyl-CoA N-acyltransferases (Nat)"/>
    <property type="match status" value="1"/>
</dbReference>
<sequence length="105" mass="12293">MVYNENQRPVGEISFHCYDENEKSASFNIKIQARYRGKGYAKATMDLMLDYYFNEFGGEVMIDEVINERGIRVLMSYGFEKVDKTEVGILLRLTKDKFNQIKKSD</sequence>
<dbReference type="InterPro" id="IPR000182">
    <property type="entry name" value="GNAT_dom"/>
</dbReference>
<dbReference type="EMBL" id="CP071250">
    <property type="protein sequence ID" value="UUF08733.1"/>
    <property type="molecule type" value="Genomic_DNA"/>
</dbReference>
<dbReference type="GO" id="GO:0016747">
    <property type="term" value="F:acyltransferase activity, transferring groups other than amino-acyl groups"/>
    <property type="evidence" value="ECO:0007669"/>
    <property type="project" value="InterPro"/>
</dbReference>
<dbReference type="PROSITE" id="PS51186">
    <property type="entry name" value="GNAT"/>
    <property type="match status" value="1"/>
</dbReference>
<dbReference type="Proteomes" id="UP001058072">
    <property type="component" value="Chromosome"/>
</dbReference>
<accession>A0A9Q9CHP1</accession>
<protein>
    <submittedName>
        <fullName evidence="2">GNAT family N-acetyltransferase</fullName>
    </submittedName>
</protein>
<name>A0A9Q9CHP1_9FIRM</name>
<dbReference type="RefSeq" id="WP_212724719.1">
    <property type="nucleotide sequence ID" value="NZ_CP071250.1"/>
</dbReference>
<evidence type="ECO:0000313" key="3">
    <source>
        <dbReference type="Proteomes" id="UP001058072"/>
    </source>
</evidence>
<dbReference type="Pfam" id="PF13302">
    <property type="entry name" value="Acetyltransf_3"/>
    <property type="match status" value="1"/>
</dbReference>
<dbReference type="InterPro" id="IPR016181">
    <property type="entry name" value="Acyl_CoA_acyltransferase"/>
</dbReference>
<proteinExistence type="predicted"/>
<dbReference type="AlphaFoldDB" id="A0A9Q9CHP1"/>
<evidence type="ECO:0000313" key="2">
    <source>
        <dbReference type="EMBL" id="UUF08733.1"/>
    </source>
</evidence>
<reference evidence="2" key="1">
    <citation type="submission" date="2021-03" db="EMBL/GenBank/DDBJ databases">
        <title>Comparative Genomics and Metabolomics in the genus Turicibacter.</title>
        <authorList>
            <person name="Maki J."/>
            <person name="Looft T."/>
        </authorList>
    </citation>
    <scope>NUCLEOTIDE SEQUENCE</scope>
    <source>
        <strain evidence="2">ISU324</strain>
    </source>
</reference>
<evidence type="ECO:0000259" key="1">
    <source>
        <dbReference type="PROSITE" id="PS51186"/>
    </source>
</evidence>
<gene>
    <name evidence="2" type="ORF">J0J70_01525</name>
</gene>
<dbReference type="Gene3D" id="3.40.630.30">
    <property type="match status" value="1"/>
</dbReference>